<sequence>MADDKKLSGSGPKEELEAEETKIGSTVPVQIVAAEKEVKAALPRAFTGQRKEAKRFLQEVLLYIALNPKTFTTDKTKKLFLLSYMTNRLGEFWKNDKTDFLLAHDSKAEKVTWAEFIEDFKLLFEPLDMALEAQMKL</sequence>
<dbReference type="AlphaFoldDB" id="V2XWM6"/>
<name>V2XWM6_MONRO</name>
<dbReference type="KEGG" id="mrr:Moror_13545"/>
<evidence type="ECO:0000256" key="1">
    <source>
        <dbReference type="SAM" id="MobiDB-lite"/>
    </source>
</evidence>
<accession>V2XWM6</accession>
<gene>
    <name evidence="2" type="ORF">Moror_13545</name>
</gene>
<organism evidence="2 3">
    <name type="scientific">Moniliophthora roreri (strain MCA 2997)</name>
    <name type="common">Cocoa frosty pod rot fungus</name>
    <name type="synonym">Crinipellis roreri</name>
    <dbReference type="NCBI Taxonomy" id="1381753"/>
    <lineage>
        <taxon>Eukaryota</taxon>
        <taxon>Fungi</taxon>
        <taxon>Dikarya</taxon>
        <taxon>Basidiomycota</taxon>
        <taxon>Agaricomycotina</taxon>
        <taxon>Agaricomycetes</taxon>
        <taxon>Agaricomycetidae</taxon>
        <taxon>Agaricales</taxon>
        <taxon>Marasmiineae</taxon>
        <taxon>Marasmiaceae</taxon>
        <taxon>Moniliophthora</taxon>
    </lineage>
</organism>
<dbReference type="Proteomes" id="UP000017559">
    <property type="component" value="Unassembled WGS sequence"/>
</dbReference>
<proteinExistence type="predicted"/>
<evidence type="ECO:0000313" key="3">
    <source>
        <dbReference type="Proteomes" id="UP000017559"/>
    </source>
</evidence>
<reference evidence="2 3" key="1">
    <citation type="journal article" date="2014" name="BMC Genomics">
        <title>Genome and secretome analysis of the hemibiotrophic fungal pathogen, Moniliophthora roreri, which causes frosty pod rot disease of cacao: mechanisms of the biotrophic and necrotrophic phases.</title>
        <authorList>
            <person name="Meinhardt L.W."/>
            <person name="Costa G.G.L."/>
            <person name="Thomazella D.P.T."/>
            <person name="Teixeira P.J.P.L."/>
            <person name="Carazzolle M.F."/>
            <person name="Schuster S.C."/>
            <person name="Carlson J.E."/>
            <person name="Guiltinan M.J."/>
            <person name="Mieczkowski P."/>
            <person name="Farmer A."/>
            <person name="Ramaraj T."/>
            <person name="Crozier J."/>
            <person name="Davis R.E."/>
            <person name="Shao J."/>
            <person name="Melnick R.L."/>
            <person name="Pereira G.A.G."/>
            <person name="Bailey B.A."/>
        </authorList>
    </citation>
    <scope>NUCLEOTIDE SEQUENCE [LARGE SCALE GENOMIC DNA]</scope>
    <source>
        <strain evidence="2 3">MCA 2997</strain>
    </source>
</reference>
<evidence type="ECO:0008006" key="4">
    <source>
        <dbReference type="Google" id="ProtNLM"/>
    </source>
</evidence>
<keyword evidence="3" id="KW-1185">Reference proteome</keyword>
<evidence type="ECO:0000313" key="2">
    <source>
        <dbReference type="EMBL" id="ESK83814.1"/>
    </source>
</evidence>
<dbReference type="HOGENOM" id="CLU_000384_30_7_1"/>
<feature type="region of interest" description="Disordered" evidence="1">
    <location>
        <begin position="1"/>
        <end position="22"/>
    </location>
</feature>
<dbReference type="EMBL" id="AWSO01001440">
    <property type="protein sequence ID" value="ESK83814.1"/>
    <property type="molecule type" value="Genomic_DNA"/>
</dbReference>
<comment type="caution">
    <text evidence="2">The sequence shown here is derived from an EMBL/GenBank/DDBJ whole genome shotgun (WGS) entry which is preliminary data.</text>
</comment>
<protein>
    <recommendedName>
        <fullName evidence="4">DUF4939 domain-containing protein</fullName>
    </recommendedName>
</protein>